<feature type="transmembrane region" description="Helical" evidence="1">
    <location>
        <begin position="105"/>
        <end position="125"/>
    </location>
</feature>
<feature type="transmembrane region" description="Helical" evidence="1">
    <location>
        <begin position="405"/>
        <end position="424"/>
    </location>
</feature>
<sequence length="429" mass="49226">MFFVVLVLNFIDSLYKKKKMLYIFTSYLFLARKKSLIVLFLLGLVLVSYLGSILISKEYEVNNVQDVLNVIFTSAILLIFIHGFNSYKKLEQIQFSGRNENLVKIVNVILILGLSVLLINIFITFKAFSALFNQSVNVTEYKNDGGAADMLAGWVNPILLLYSRLISPIGYLAFGLHFFFLLKKKKWFSFLFFLISLNIPLLGFHGLSRSAAVQFLLTYFFYLLYILPALSQKSRRFIFIFGGTAALCLLSLLNSITDSRFSKFYNIPIESTIQDPIYYSSIDYASQWNHNGIKVMGNFSYDKLMYGKSTLPIVDFTAERIGLEVSRLPELREIYLTDDYDHTFNGVVATLLYDFGYIFTFIFALVFNKFSRITGPSNGKVSLSNFMSFAFLIPLPLLFFSNNVYSNLAINIGVVFYIIFVYLLKRIKL</sequence>
<keyword evidence="1" id="KW-1133">Transmembrane helix</keyword>
<feature type="transmembrane region" description="Helical" evidence="1">
    <location>
        <begin position="211"/>
        <end position="230"/>
    </location>
</feature>
<protein>
    <recommendedName>
        <fullName evidence="4">Oligosaccharide repeat unit polymerase</fullName>
    </recommendedName>
</protein>
<keyword evidence="1" id="KW-0472">Membrane</keyword>
<dbReference type="HOGENOM" id="CLU_639094_0_0_10"/>
<evidence type="ECO:0008006" key="4">
    <source>
        <dbReference type="Google" id="ProtNLM"/>
    </source>
</evidence>
<feature type="transmembrane region" description="Helical" evidence="1">
    <location>
        <begin position="36"/>
        <end position="55"/>
    </location>
</feature>
<keyword evidence="1" id="KW-0812">Transmembrane</keyword>
<dbReference type="STRING" id="592029.DDD_3550"/>
<proteinExistence type="predicted"/>
<evidence type="ECO:0000256" key="1">
    <source>
        <dbReference type="SAM" id="Phobius"/>
    </source>
</evidence>
<dbReference type="NCBIfam" id="TIGR04370">
    <property type="entry name" value="glyco_rpt_poly"/>
    <property type="match status" value="1"/>
</dbReference>
<reference evidence="2 3" key="1">
    <citation type="journal article" date="2013" name="Genome Biol. Evol.">
        <title>Genomic makeup of the marine flavobacterium Nonlabens (Donghaeana) dokdonensis DSW-6 and identification of a novel class of rhodopsins.</title>
        <authorList>
            <person name="Kwon S.K."/>
            <person name="Kim B.K."/>
            <person name="Song J.Y."/>
            <person name="Kwak M.J."/>
            <person name="Lee C.H."/>
            <person name="Yoon J.H."/>
            <person name="Oh T.K."/>
            <person name="Kim J.F."/>
        </authorList>
    </citation>
    <scope>NUCLEOTIDE SEQUENCE [LARGE SCALE GENOMIC DNA]</scope>
    <source>
        <strain evidence="3">DSM 17205 / KCTC 12402 / DSW-6</strain>
    </source>
</reference>
<accession>L7WEG7</accession>
<feature type="transmembrane region" description="Helical" evidence="1">
    <location>
        <begin position="237"/>
        <end position="256"/>
    </location>
</feature>
<dbReference type="KEGG" id="ndo:DDD_3550"/>
<feature type="transmembrane region" description="Helical" evidence="1">
    <location>
        <begin position="67"/>
        <end position="84"/>
    </location>
</feature>
<gene>
    <name evidence="2" type="ordered locus">DDD_3550</name>
</gene>
<evidence type="ECO:0000313" key="3">
    <source>
        <dbReference type="Proteomes" id="UP000011173"/>
    </source>
</evidence>
<feature type="transmembrane region" description="Helical" evidence="1">
    <location>
        <begin position="159"/>
        <end position="180"/>
    </location>
</feature>
<name>L7WEG7_NONDD</name>
<organism evidence="2 3">
    <name type="scientific">Nonlabens dokdonensis (strain DSM 17205 / KCTC 12402 / DSW-6)</name>
    <name type="common">Donghaeana dokdonensis</name>
    <dbReference type="NCBI Taxonomy" id="592029"/>
    <lineage>
        <taxon>Bacteria</taxon>
        <taxon>Pseudomonadati</taxon>
        <taxon>Bacteroidota</taxon>
        <taxon>Flavobacteriia</taxon>
        <taxon>Flavobacteriales</taxon>
        <taxon>Flavobacteriaceae</taxon>
        <taxon>Nonlabens</taxon>
    </lineage>
</organism>
<dbReference type="EMBL" id="CP001397">
    <property type="protein sequence ID" value="AGC78677.1"/>
    <property type="molecule type" value="Genomic_DNA"/>
</dbReference>
<dbReference type="Proteomes" id="UP000011173">
    <property type="component" value="Chromosome"/>
</dbReference>
<evidence type="ECO:0000313" key="2">
    <source>
        <dbReference type="EMBL" id="AGC78677.1"/>
    </source>
</evidence>
<dbReference type="eggNOG" id="ENOG5033T93">
    <property type="taxonomic scope" value="Bacteria"/>
</dbReference>
<feature type="transmembrane region" description="Helical" evidence="1">
    <location>
        <begin position="346"/>
        <end position="367"/>
    </location>
</feature>
<feature type="transmembrane region" description="Helical" evidence="1">
    <location>
        <begin position="379"/>
        <end position="399"/>
    </location>
</feature>
<feature type="transmembrane region" description="Helical" evidence="1">
    <location>
        <begin position="187"/>
        <end position="205"/>
    </location>
</feature>
<dbReference type="PATRIC" id="fig|592029.3.peg.3525"/>
<dbReference type="AlphaFoldDB" id="L7WEG7"/>